<comment type="similarity">
    <text evidence="1">Belongs to the short-chain dehydrogenases/reductases (SDR) family.</text>
</comment>
<dbReference type="InterPro" id="IPR002347">
    <property type="entry name" value="SDR_fam"/>
</dbReference>
<evidence type="ECO:0000313" key="4">
    <source>
        <dbReference type="EMBL" id="EJT82282.1"/>
    </source>
</evidence>
<reference evidence="5" key="5">
    <citation type="submission" date="2018-04" db="UniProtKB">
        <authorList>
            <consortium name="EnsemblFungi"/>
        </authorList>
    </citation>
    <scope>IDENTIFICATION</scope>
    <source>
        <strain evidence="5">R3-111a-1</strain>
    </source>
</reference>
<dbReference type="GeneID" id="20342714"/>
<evidence type="ECO:0000256" key="1">
    <source>
        <dbReference type="ARBA" id="ARBA00006484"/>
    </source>
</evidence>
<dbReference type="GO" id="GO:0016491">
    <property type="term" value="F:oxidoreductase activity"/>
    <property type="evidence" value="ECO:0007669"/>
    <property type="project" value="UniProtKB-KW"/>
</dbReference>
<dbReference type="PANTHER" id="PTHR24320">
    <property type="entry name" value="RETINOL DEHYDROGENASE"/>
    <property type="match status" value="1"/>
</dbReference>
<dbReference type="OrthoDB" id="191139at2759"/>
<dbReference type="VEuPathDB" id="FungiDB:GGTG_02256"/>
<dbReference type="HOGENOM" id="CLU_010194_44_6_1"/>
<proteinExistence type="inferred from homology"/>
<dbReference type="AlphaFoldDB" id="J3NLV6"/>
<accession>J3NLV6</accession>
<evidence type="ECO:0000256" key="3">
    <source>
        <dbReference type="ARBA" id="ARBA00023002"/>
    </source>
</evidence>
<organism evidence="4">
    <name type="scientific">Gaeumannomyces tritici (strain R3-111a-1)</name>
    <name type="common">Wheat and barley take-all root rot fungus</name>
    <name type="synonym">Gaeumannomyces graminis var. tritici</name>
    <dbReference type="NCBI Taxonomy" id="644352"/>
    <lineage>
        <taxon>Eukaryota</taxon>
        <taxon>Fungi</taxon>
        <taxon>Dikarya</taxon>
        <taxon>Ascomycota</taxon>
        <taxon>Pezizomycotina</taxon>
        <taxon>Sordariomycetes</taxon>
        <taxon>Sordariomycetidae</taxon>
        <taxon>Magnaporthales</taxon>
        <taxon>Magnaporthaceae</taxon>
        <taxon>Gaeumannomyces</taxon>
    </lineage>
</organism>
<dbReference type="EMBL" id="GL385395">
    <property type="protein sequence ID" value="EJT82282.1"/>
    <property type="molecule type" value="Genomic_DNA"/>
</dbReference>
<evidence type="ECO:0000256" key="2">
    <source>
        <dbReference type="ARBA" id="ARBA00022857"/>
    </source>
</evidence>
<protein>
    <recommendedName>
        <fullName evidence="7">Short-chain dehydrogenase</fullName>
    </recommendedName>
</protein>
<evidence type="ECO:0008006" key="7">
    <source>
        <dbReference type="Google" id="ProtNLM"/>
    </source>
</evidence>
<dbReference type="SUPFAM" id="SSF51735">
    <property type="entry name" value="NAD(P)-binding Rossmann-fold domains"/>
    <property type="match status" value="1"/>
</dbReference>
<reference evidence="4" key="3">
    <citation type="submission" date="2010-09" db="EMBL/GenBank/DDBJ databases">
        <title>Annotation of Gaeumannomyces graminis var. tritici R3-111a-1.</title>
        <authorList>
            <consortium name="The Broad Institute Genome Sequencing Platform"/>
            <person name="Ma L.-J."/>
            <person name="Dead R."/>
            <person name="Young S.K."/>
            <person name="Zeng Q."/>
            <person name="Gargeya S."/>
            <person name="Fitzgerald M."/>
            <person name="Haas B."/>
            <person name="Abouelleil A."/>
            <person name="Alvarado L."/>
            <person name="Arachchi H.M."/>
            <person name="Berlin A."/>
            <person name="Brown A."/>
            <person name="Chapman S.B."/>
            <person name="Chen Z."/>
            <person name="Dunbar C."/>
            <person name="Freedman E."/>
            <person name="Gearin G."/>
            <person name="Gellesch M."/>
            <person name="Goldberg J."/>
            <person name="Griggs A."/>
            <person name="Gujja S."/>
            <person name="Heiman D."/>
            <person name="Howarth C."/>
            <person name="Larson L."/>
            <person name="Lui A."/>
            <person name="MacDonald P.J.P."/>
            <person name="Mehta T."/>
            <person name="Montmayeur A."/>
            <person name="Murphy C."/>
            <person name="Neiman D."/>
            <person name="Pearson M."/>
            <person name="Priest M."/>
            <person name="Roberts A."/>
            <person name="Saif S."/>
            <person name="Shea T."/>
            <person name="Shenoy N."/>
            <person name="Sisk P."/>
            <person name="Stolte C."/>
            <person name="Sykes S."/>
            <person name="Yandava C."/>
            <person name="Wortman J."/>
            <person name="Nusbaum C."/>
            <person name="Birren B."/>
        </authorList>
    </citation>
    <scope>NUCLEOTIDE SEQUENCE</scope>
    <source>
        <strain evidence="4">R3-111a-1</strain>
    </source>
</reference>
<keyword evidence="6" id="KW-1185">Reference proteome</keyword>
<dbReference type="PRINTS" id="PR00081">
    <property type="entry name" value="GDHRDH"/>
</dbReference>
<reference evidence="6" key="1">
    <citation type="submission" date="2010-07" db="EMBL/GenBank/DDBJ databases">
        <title>The genome sequence of Gaeumannomyces graminis var. tritici strain R3-111a-1.</title>
        <authorList>
            <consortium name="The Broad Institute Genome Sequencing Platform"/>
            <person name="Ma L.-J."/>
            <person name="Dead R."/>
            <person name="Young S."/>
            <person name="Zeng Q."/>
            <person name="Koehrsen M."/>
            <person name="Alvarado L."/>
            <person name="Berlin A."/>
            <person name="Chapman S.B."/>
            <person name="Chen Z."/>
            <person name="Freedman E."/>
            <person name="Gellesch M."/>
            <person name="Goldberg J."/>
            <person name="Griggs A."/>
            <person name="Gujja S."/>
            <person name="Heilman E.R."/>
            <person name="Heiman D."/>
            <person name="Hepburn T."/>
            <person name="Howarth C."/>
            <person name="Jen D."/>
            <person name="Larson L."/>
            <person name="Mehta T."/>
            <person name="Neiman D."/>
            <person name="Pearson M."/>
            <person name="Roberts A."/>
            <person name="Saif S."/>
            <person name="Shea T."/>
            <person name="Shenoy N."/>
            <person name="Sisk P."/>
            <person name="Stolte C."/>
            <person name="Sykes S."/>
            <person name="Walk T."/>
            <person name="White J."/>
            <person name="Yandava C."/>
            <person name="Haas B."/>
            <person name="Nusbaum C."/>
            <person name="Birren B."/>
        </authorList>
    </citation>
    <scope>NUCLEOTIDE SEQUENCE [LARGE SCALE GENOMIC DNA]</scope>
    <source>
        <strain evidence="6">R3-111a-1</strain>
    </source>
</reference>
<gene>
    <name evidence="5" type="primary">20342714</name>
    <name evidence="4" type="ORF">GGTG_02256</name>
</gene>
<dbReference type="STRING" id="644352.J3NLV6"/>
<reference evidence="5" key="4">
    <citation type="journal article" date="2015" name="G3 (Bethesda)">
        <title>Genome sequences of three phytopathogenic species of the Magnaporthaceae family of fungi.</title>
        <authorList>
            <person name="Okagaki L.H."/>
            <person name="Nunes C.C."/>
            <person name="Sailsbery J."/>
            <person name="Clay B."/>
            <person name="Brown D."/>
            <person name="John T."/>
            <person name="Oh Y."/>
            <person name="Young N."/>
            <person name="Fitzgerald M."/>
            <person name="Haas B.J."/>
            <person name="Zeng Q."/>
            <person name="Young S."/>
            <person name="Adiconis X."/>
            <person name="Fan L."/>
            <person name="Levin J.Z."/>
            <person name="Mitchell T.K."/>
            <person name="Okubara P.A."/>
            <person name="Farman M.L."/>
            <person name="Kohn L.M."/>
            <person name="Birren B."/>
            <person name="Ma L.-J."/>
            <person name="Dean R.A."/>
        </authorList>
    </citation>
    <scope>NUCLEOTIDE SEQUENCE</scope>
    <source>
        <strain evidence="5">R3-111a-1</strain>
    </source>
</reference>
<dbReference type="Pfam" id="PF00106">
    <property type="entry name" value="adh_short"/>
    <property type="match status" value="1"/>
</dbReference>
<evidence type="ECO:0000313" key="6">
    <source>
        <dbReference type="Proteomes" id="UP000006039"/>
    </source>
</evidence>
<keyword evidence="2" id="KW-0521">NADP</keyword>
<keyword evidence="3" id="KW-0560">Oxidoreductase</keyword>
<dbReference type="Proteomes" id="UP000006039">
    <property type="component" value="Unassembled WGS sequence"/>
</dbReference>
<sequence>MASSLIGLVKQVFPGKPNFKQDDLPDLTNKVIIVTGSNTGVGKELAQILYARNAHVYVMARSEDKSQKAMDDIRAAVPQSQGRLTFLRLDLADLPAVKAAANEFTRREQRLDVLFHNAGVAFPEAGSRTAQGTELVLGVNVLGPFLLTRLLTPMVEATAALPSSPKGSVRVVWVASSAAEAVSPKALKGALAGWEGLSKPNQYFYSKLCNYLHAAEFAARHRGEHILSASLNPGNLDSELWRTQGRVTLFLMRKTILYPSVYGAYTCLFAGFSPEINLETTGSHVAPWGRLWQGHISKEMADAGKRKSEGGSGIASEFWDWSEEQIKQYL</sequence>
<dbReference type="EnsemblFungi" id="EJT82282">
    <property type="protein sequence ID" value="EJT82282"/>
    <property type="gene ID" value="GGTG_02256"/>
</dbReference>
<evidence type="ECO:0000313" key="5">
    <source>
        <dbReference type="EnsemblFungi" id="EJT82282"/>
    </source>
</evidence>
<dbReference type="Gene3D" id="3.40.50.720">
    <property type="entry name" value="NAD(P)-binding Rossmann-like Domain"/>
    <property type="match status" value="1"/>
</dbReference>
<dbReference type="InterPro" id="IPR036291">
    <property type="entry name" value="NAD(P)-bd_dom_sf"/>
</dbReference>
<reference evidence="4" key="2">
    <citation type="submission" date="2010-07" db="EMBL/GenBank/DDBJ databases">
        <authorList>
            <consortium name="The Broad Institute Genome Sequencing Platform"/>
            <consortium name="Broad Institute Genome Sequencing Center for Infectious Disease"/>
            <person name="Ma L.-J."/>
            <person name="Dead R."/>
            <person name="Young S."/>
            <person name="Zeng Q."/>
            <person name="Koehrsen M."/>
            <person name="Alvarado L."/>
            <person name="Berlin A."/>
            <person name="Chapman S.B."/>
            <person name="Chen Z."/>
            <person name="Freedman E."/>
            <person name="Gellesch M."/>
            <person name="Goldberg J."/>
            <person name="Griggs A."/>
            <person name="Gujja S."/>
            <person name="Heilman E.R."/>
            <person name="Heiman D."/>
            <person name="Hepburn T."/>
            <person name="Howarth C."/>
            <person name="Jen D."/>
            <person name="Larson L."/>
            <person name="Mehta T."/>
            <person name="Neiman D."/>
            <person name="Pearson M."/>
            <person name="Roberts A."/>
            <person name="Saif S."/>
            <person name="Shea T."/>
            <person name="Shenoy N."/>
            <person name="Sisk P."/>
            <person name="Stolte C."/>
            <person name="Sykes S."/>
            <person name="Walk T."/>
            <person name="White J."/>
            <person name="Yandava C."/>
            <person name="Haas B."/>
            <person name="Nusbaum C."/>
            <person name="Birren B."/>
        </authorList>
    </citation>
    <scope>NUCLEOTIDE SEQUENCE</scope>
    <source>
        <strain evidence="4">R3-111a-1</strain>
    </source>
</reference>
<name>J3NLV6_GAET3</name>
<dbReference type="PANTHER" id="PTHR24320:SF236">
    <property type="entry name" value="SHORT-CHAIN DEHYDROGENASE-RELATED"/>
    <property type="match status" value="1"/>
</dbReference>
<dbReference type="eggNOG" id="KOG1208">
    <property type="taxonomic scope" value="Eukaryota"/>
</dbReference>
<dbReference type="RefSeq" id="XP_009218291.1">
    <property type="nucleotide sequence ID" value="XM_009220027.1"/>
</dbReference>